<evidence type="ECO:0000313" key="2">
    <source>
        <dbReference type="Proteomes" id="UP001373714"/>
    </source>
</evidence>
<sequence>MLQLSRDSDIGLDEYQFALDRVPFGVKQHNTGWRWRPNEYLEMTWASLYDPDSYEKVNREGPEPILLGPFRNWQSPYWERDPWGLGSGRKPGSASSGAGGLISKRGEIVKAEKVYLSTVPSQSRRKGA</sequence>
<dbReference type="EMBL" id="JAVHNS010000004">
    <property type="protein sequence ID" value="KAK6358148.1"/>
    <property type="molecule type" value="Genomic_DNA"/>
</dbReference>
<keyword evidence="2" id="KW-1185">Reference proteome</keyword>
<protein>
    <submittedName>
        <fullName evidence="1">Uncharacterized protein</fullName>
    </submittedName>
</protein>
<reference evidence="1 2" key="1">
    <citation type="submission" date="2019-10" db="EMBL/GenBank/DDBJ databases">
        <authorList>
            <person name="Palmer J.M."/>
        </authorList>
    </citation>
    <scope>NUCLEOTIDE SEQUENCE [LARGE SCALE GENOMIC DNA]</scope>
    <source>
        <strain evidence="1 2">TWF730</strain>
    </source>
</reference>
<dbReference type="Proteomes" id="UP001373714">
    <property type="component" value="Unassembled WGS sequence"/>
</dbReference>
<organism evidence="1 2">
    <name type="scientific">Orbilia blumenaviensis</name>
    <dbReference type="NCBI Taxonomy" id="1796055"/>
    <lineage>
        <taxon>Eukaryota</taxon>
        <taxon>Fungi</taxon>
        <taxon>Dikarya</taxon>
        <taxon>Ascomycota</taxon>
        <taxon>Pezizomycotina</taxon>
        <taxon>Orbiliomycetes</taxon>
        <taxon>Orbiliales</taxon>
        <taxon>Orbiliaceae</taxon>
        <taxon>Orbilia</taxon>
    </lineage>
</organism>
<proteinExistence type="predicted"/>
<accession>A0AAV9V8P0</accession>
<name>A0AAV9V8P0_9PEZI</name>
<dbReference type="AlphaFoldDB" id="A0AAV9V8P0"/>
<evidence type="ECO:0000313" key="1">
    <source>
        <dbReference type="EMBL" id="KAK6358148.1"/>
    </source>
</evidence>
<gene>
    <name evidence="1" type="ORF">TWF730_007502</name>
</gene>
<comment type="caution">
    <text evidence="1">The sequence shown here is derived from an EMBL/GenBank/DDBJ whole genome shotgun (WGS) entry which is preliminary data.</text>
</comment>